<feature type="repeat" description="ANK" evidence="1">
    <location>
        <begin position="111"/>
        <end position="152"/>
    </location>
</feature>
<dbReference type="PANTHER" id="PTHR18916:SF88">
    <property type="entry name" value="CAP-GLY DOMAIN-CONTAINING PROTEIN"/>
    <property type="match status" value="1"/>
</dbReference>
<dbReference type="PROSITE" id="PS50245">
    <property type="entry name" value="CAP_GLY_2"/>
    <property type="match status" value="3"/>
</dbReference>
<evidence type="ECO:0000313" key="4">
    <source>
        <dbReference type="Proteomes" id="UP000085678"/>
    </source>
</evidence>
<name>A0A1S3KE90_LINAN</name>
<dbReference type="SUPFAM" id="SSF74924">
    <property type="entry name" value="Cap-Gly domain"/>
    <property type="match status" value="3"/>
</dbReference>
<dbReference type="PROSITE" id="PS00845">
    <property type="entry name" value="CAP_GLY_1"/>
    <property type="match status" value="3"/>
</dbReference>
<dbReference type="InParanoid" id="A0A1S3KE90"/>
<evidence type="ECO:0000259" key="3">
    <source>
        <dbReference type="PROSITE" id="PS50245"/>
    </source>
</evidence>
<protein>
    <submittedName>
        <fullName evidence="5">CAP-Gly domain-containing linker protein 3-like isoform X1</fullName>
    </submittedName>
</protein>
<gene>
    <name evidence="5" type="primary">LOC106180930</name>
</gene>
<dbReference type="SMART" id="SM01052">
    <property type="entry name" value="CAP_GLY"/>
    <property type="match status" value="3"/>
</dbReference>
<dbReference type="PANTHER" id="PTHR18916">
    <property type="entry name" value="DYNACTIN 1-RELATED MICROTUBULE-BINDING"/>
    <property type="match status" value="1"/>
</dbReference>
<dbReference type="InterPro" id="IPR036770">
    <property type="entry name" value="Ankyrin_rpt-contain_sf"/>
</dbReference>
<evidence type="ECO:0000313" key="5">
    <source>
        <dbReference type="RefSeq" id="XP_013420570.1"/>
    </source>
</evidence>
<feature type="repeat" description="ANK" evidence="1">
    <location>
        <begin position="191"/>
        <end position="223"/>
    </location>
</feature>
<sequence length="650" mass="70210">MALEDEDQHSDNGADTDNDNNNDFCISPREKPMIHPAVEPPLCEACQKQEMVFFDPSCPGCLDVVMNPATTIAEIFAILRQWTPQTQQNVELFIKEIIKRGANINDHDGLTDMTLLHYAAKSGTSGIGDVKVACSVVNYLLDKGADTNIRCRWTAMTALHYAVYFDVAPVVKILLEASKALDVDNLCAEFEQGTPLHIAATNLSLDSAGVLLEHGANPQAKDSLGRTAIDCIPELSSLDGNQELGKKALKLRKMLMEAEPTLPKLPPPNYDSIQSKVTLQAMGLKIGDKIVVGGVKTGFLRYCGPAEFATGIWAGIELEEAEGKNDGSVGGISYFKCSPKHGIFAPISKISKPGVTTPRSGRLTPGKKNINYGTPDLSRVTSKIDTGLKTKSRSGTPSEGGEAELDDRVIVAGQRKGTVRYVGETKFAPGTWYGIELDRPAGKNDGSVNGDRYFTCKPKHGVFAPSSRVQKVPAYMGSTESLDSLGGAFALNEGQRSRSGSQSSIASIGTPRSRTPVSRMSSPARSSRSSRSSRSKFSPRYQRPRSAGTQKRVSLNNATTGEFRLTEGMSVFCNNELGIIRYIGPTDFADGVWLGVELRTPKGKNDGVVNGKRYFHCKMNHGLLVRPSKVTVRGINGAKLLGEAHLADLK</sequence>
<evidence type="ECO:0000256" key="2">
    <source>
        <dbReference type="SAM" id="MobiDB-lite"/>
    </source>
</evidence>
<feature type="domain" description="CAP-Gly" evidence="3">
    <location>
        <begin position="304"/>
        <end position="346"/>
    </location>
</feature>
<dbReference type="RefSeq" id="XP_013420570.1">
    <property type="nucleotide sequence ID" value="XM_013565116.1"/>
</dbReference>
<dbReference type="GeneID" id="106180930"/>
<keyword evidence="4" id="KW-1185">Reference proteome</keyword>
<feature type="region of interest" description="Disordered" evidence="2">
    <location>
        <begin position="387"/>
        <end position="406"/>
    </location>
</feature>
<feature type="domain" description="CAP-Gly" evidence="3">
    <location>
        <begin position="584"/>
        <end position="626"/>
    </location>
</feature>
<feature type="compositionally biased region" description="Polar residues" evidence="2">
    <location>
        <begin position="505"/>
        <end position="516"/>
    </location>
</feature>
<dbReference type="SMART" id="SM00248">
    <property type="entry name" value="ANK"/>
    <property type="match status" value="3"/>
</dbReference>
<dbReference type="PROSITE" id="PS50088">
    <property type="entry name" value="ANK_REPEAT"/>
    <property type="match status" value="2"/>
</dbReference>
<dbReference type="KEGG" id="lak:106180930"/>
<feature type="region of interest" description="Disordered" evidence="2">
    <location>
        <begin position="354"/>
        <end position="376"/>
    </location>
</feature>
<organism evidence="4 5">
    <name type="scientific">Lingula anatina</name>
    <name type="common">Brachiopod</name>
    <name type="synonym">Lingula unguis</name>
    <dbReference type="NCBI Taxonomy" id="7574"/>
    <lineage>
        <taxon>Eukaryota</taxon>
        <taxon>Metazoa</taxon>
        <taxon>Spiralia</taxon>
        <taxon>Lophotrochozoa</taxon>
        <taxon>Brachiopoda</taxon>
        <taxon>Linguliformea</taxon>
        <taxon>Lingulata</taxon>
        <taxon>Lingulida</taxon>
        <taxon>Linguloidea</taxon>
        <taxon>Lingulidae</taxon>
        <taxon>Lingula</taxon>
    </lineage>
</organism>
<feature type="compositionally biased region" description="Low complexity" evidence="2">
    <location>
        <begin position="518"/>
        <end position="540"/>
    </location>
</feature>
<feature type="compositionally biased region" description="Acidic residues" evidence="2">
    <location>
        <begin position="1"/>
        <end position="20"/>
    </location>
</feature>
<accession>A0A1S3KE90</accession>
<dbReference type="Proteomes" id="UP000085678">
    <property type="component" value="Unplaced"/>
</dbReference>
<feature type="domain" description="CAP-Gly" evidence="3">
    <location>
        <begin position="423"/>
        <end position="465"/>
    </location>
</feature>
<reference evidence="5" key="1">
    <citation type="submission" date="2025-08" db="UniProtKB">
        <authorList>
            <consortium name="RefSeq"/>
        </authorList>
    </citation>
    <scope>IDENTIFICATION</scope>
    <source>
        <tissue evidence="5">Gonads</tissue>
    </source>
</reference>
<feature type="region of interest" description="Disordered" evidence="2">
    <location>
        <begin position="493"/>
        <end position="555"/>
    </location>
</feature>
<dbReference type="Pfam" id="PF01302">
    <property type="entry name" value="CAP_GLY"/>
    <property type="match status" value="3"/>
</dbReference>
<proteinExistence type="predicted"/>
<keyword evidence="1" id="KW-0040">ANK repeat</keyword>
<dbReference type="OrthoDB" id="2130750at2759"/>
<dbReference type="AlphaFoldDB" id="A0A1S3KE90"/>
<dbReference type="STRING" id="7574.A0A1S3KE90"/>
<feature type="region of interest" description="Disordered" evidence="2">
    <location>
        <begin position="1"/>
        <end position="27"/>
    </location>
</feature>
<dbReference type="InterPro" id="IPR000938">
    <property type="entry name" value="CAP-Gly_domain"/>
</dbReference>
<dbReference type="PROSITE" id="PS50297">
    <property type="entry name" value="ANK_REP_REGION"/>
    <property type="match status" value="1"/>
</dbReference>
<dbReference type="Gene3D" id="2.30.30.190">
    <property type="entry name" value="CAP Gly-rich-like domain"/>
    <property type="match status" value="3"/>
</dbReference>
<dbReference type="SUPFAM" id="SSF48403">
    <property type="entry name" value="Ankyrin repeat"/>
    <property type="match status" value="1"/>
</dbReference>
<dbReference type="Gene3D" id="1.25.40.20">
    <property type="entry name" value="Ankyrin repeat-containing domain"/>
    <property type="match status" value="1"/>
</dbReference>
<dbReference type="InterPro" id="IPR036859">
    <property type="entry name" value="CAP-Gly_dom_sf"/>
</dbReference>
<dbReference type="Pfam" id="PF12796">
    <property type="entry name" value="Ank_2"/>
    <property type="match status" value="1"/>
</dbReference>
<evidence type="ECO:0000256" key="1">
    <source>
        <dbReference type="PROSITE-ProRule" id="PRU00023"/>
    </source>
</evidence>
<dbReference type="InterPro" id="IPR002110">
    <property type="entry name" value="Ankyrin_rpt"/>
</dbReference>